<keyword evidence="4" id="KW-0233">DNA recombination</keyword>
<dbReference type="Gene3D" id="1.10.443.10">
    <property type="entry name" value="Intergrase catalytic core"/>
    <property type="match status" value="1"/>
</dbReference>
<sequence length="424" mass="48168">MDAQKWLLKWLLFLAVPDFVQIRQLLCEDKMLSDSKLKSLLKQGDQITSLSDSGGLIFLISKAGKANFSFRYQLHGKRSKISIGNYPTLSLKDARNKAAELRHLIACGTDPLIEKRKKANQHRNTLNAIFDHYYDTIVEPRYSHPKRLHSIYNNNIRPSLGNRPIDTIGGLELSNLLQKIKKGHGKAAPRSSIASKTLYLLKRLYTHAVKLDLIRHNLALSFTAIDAGGEEKPKDIFLTEQQISEFFLMALEAGPSFSRENYLACAILFCTCVRKMELLAAIWEEFDLEGKCWTIPAIRTKSRRELLVPLTPCVIKWLKELKVCAADSDYVFPARKQSKKPHVYHDTLNHAIAGLSLPFTFAPYDIRRSGRTLLAQLGVNDQIGELCLNHKLPKMQHIYNKHSFFHEKSAALTRLSEVICPCMA</sequence>
<comment type="similarity">
    <text evidence="1">Belongs to the 'phage' integrase family.</text>
</comment>
<evidence type="ECO:0000256" key="3">
    <source>
        <dbReference type="ARBA" id="ARBA00023125"/>
    </source>
</evidence>
<dbReference type="CDD" id="cd00801">
    <property type="entry name" value="INT_P4_C"/>
    <property type="match status" value="1"/>
</dbReference>
<evidence type="ECO:0000256" key="2">
    <source>
        <dbReference type="ARBA" id="ARBA00022908"/>
    </source>
</evidence>
<dbReference type="InterPro" id="IPR025166">
    <property type="entry name" value="Integrase_DNA_bind_dom"/>
</dbReference>
<dbReference type="PANTHER" id="PTHR30629:SF2">
    <property type="entry name" value="PROPHAGE INTEGRASE INTS-RELATED"/>
    <property type="match status" value="1"/>
</dbReference>
<dbReference type="InterPro" id="IPR011010">
    <property type="entry name" value="DNA_brk_join_enz"/>
</dbReference>
<organism evidence="5 6">
    <name type="scientific">Pseudoalteromonas rubra</name>
    <dbReference type="NCBI Taxonomy" id="43658"/>
    <lineage>
        <taxon>Bacteria</taxon>
        <taxon>Pseudomonadati</taxon>
        <taxon>Pseudomonadota</taxon>
        <taxon>Gammaproteobacteria</taxon>
        <taxon>Alteromonadales</taxon>
        <taxon>Pseudoalteromonadaceae</taxon>
        <taxon>Pseudoalteromonas</taxon>
    </lineage>
</organism>
<dbReference type="RefSeq" id="WP_138538518.1">
    <property type="nucleotide sequence ID" value="NZ_CP045429.1"/>
</dbReference>
<dbReference type="GO" id="GO:0015074">
    <property type="term" value="P:DNA integration"/>
    <property type="evidence" value="ECO:0007669"/>
    <property type="project" value="UniProtKB-KW"/>
</dbReference>
<reference evidence="5 6" key="1">
    <citation type="submission" date="2019-10" db="EMBL/GenBank/DDBJ databases">
        <title>Pseudoalteromonas rubra S4059.</title>
        <authorList>
            <person name="Paulsen S."/>
            <person name="Wang X."/>
        </authorList>
    </citation>
    <scope>NUCLEOTIDE SEQUENCE [LARGE SCALE GENOMIC DNA]</scope>
    <source>
        <strain evidence="5 6">S4059</strain>
    </source>
</reference>
<dbReference type="SUPFAM" id="SSF56349">
    <property type="entry name" value="DNA breaking-rejoining enzymes"/>
    <property type="match status" value="1"/>
</dbReference>
<dbReference type="InterPro" id="IPR010998">
    <property type="entry name" value="Integrase_recombinase_N"/>
</dbReference>
<dbReference type="InterPro" id="IPR050808">
    <property type="entry name" value="Phage_Integrase"/>
</dbReference>
<dbReference type="InterPro" id="IPR002104">
    <property type="entry name" value="Integrase_catalytic"/>
</dbReference>
<evidence type="ECO:0000313" key="5">
    <source>
        <dbReference type="EMBL" id="QPB84562.1"/>
    </source>
</evidence>
<dbReference type="Pfam" id="PF00589">
    <property type="entry name" value="Phage_integrase"/>
    <property type="match status" value="1"/>
</dbReference>
<name>A0A5S3UVP5_9GAMM</name>
<evidence type="ECO:0000313" key="6">
    <source>
        <dbReference type="Proteomes" id="UP000305729"/>
    </source>
</evidence>
<dbReference type="AlphaFoldDB" id="A0A5S3UVP5"/>
<dbReference type="Gene3D" id="1.10.150.130">
    <property type="match status" value="1"/>
</dbReference>
<gene>
    <name evidence="5" type="ORF">CWC22_016850</name>
</gene>
<dbReference type="GO" id="GO:0006310">
    <property type="term" value="P:DNA recombination"/>
    <property type="evidence" value="ECO:0007669"/>
    <property type="project" value="UniProtKB-KW"/>
</dbReference>
<proteinExistence type="inferred from homology"/>
<dbReference type="GO" id="GO:0003677">
    <property type="term" value="F:DNA binding"/>
    <property type="evidence" value="ECO:0007669"/>
    <property type="project" value="UniProtKB-KW"/>
</dbReference>
<dbReference type="Pfam" id="PF13356">
    <property type="entry name" value="Arm-DNA-bind_3"/>
    <property type="match status" value="1"/>
</dbReference>
<dbReference type="Gene3D" id="3.30.160.390">
    <property type="entry name" value="Integrase, DNA-binding domain"/>
    <property type="match status" value="1"/>
</dbReference>
<dbReference type="PROSITE" id="PS51898">
    <property type="entry name" value="TYR_RECOMBINASE"/>
    <property type="match status" value="1"/>
</dbReference>
<keyword evidence="2" id="KW-0229">DNA integration</keyword>
<protein>
    <submittedName>
        <fullName evidence="5">DUF4102 domain-containing protein</fullName>
    </submittedName>
</protein>
<dbReference type="InterPro" id="IPR013762">
    <property type="entry name" value="Integrase-like_cat_sf"/>
</dbReference>
<dbReference type="PANTHER" id="PTHR30629">
    <property type="entry name" value="PROPHAGE INTEGRASE"/>
    <property type="match status" value="1"/>
</dbReference>
<evidence type="ECO:0000256" key="4">
    <source>
        <dbReference type="ARBA" id="ARBA00023172"/>
    </source>
</evidence>
<dbReference type="Proteomes" id="UP000305729">
    <property type="component" value="Chromosome 1"/>
</dbReference>
<evidence type="ECO:0000256" key="1">
    <source>
        <dbReference type="ARBA" id="ARBA00008857"/>
    </source>
</evidence>
<keyword evidence="3" id="KW-0238">DNA-binding</keyword>
<accession>A0A5S3UVP5</accession>
<dbReference type="EMBL" id="CP045429">
    <property type="protein sequence ID" value="QPB84562.1"/>
    <property type="molecule type" value="Genomic_DNA"/>
</dbReference>
<dbReference type="InterPro" id="IPR038488">
    <property type="entry name" value="Integrase_DNA-bd_sf"/>
</dbReference>